<dbReference type="EMBL" id="JACMRX010000004">
    <property type="protein sequence ID" value="KAF7991931.1"/>
    <property type="molecule type" value="Genomic_DNA"/>
</dbReference>
<protein>
    <recommendedName>
        <fullName evidence="3">Protein phosphatase 1 regulatory subunit 21 N-terminal domain-containing protein</fullName>
    </recommendedName>
</protein>
<name>A0A834XSC7_APHGI</name>
<feature type="compositionally biased region" description="Low complexity" evidence="2">
    <location>
        <begin position="216"/>
        <end position="236"/>
    </location>
</feature>
<dbReference type="GO" id="GO:0016020">
    <property type="term" value="C:membrane"/>
    <property type="evidence" value="ECO:0007669"/>
    <property type="project" value="TreeGrafter"/>
</dbReference>
<evidence type="ECO:0000313" key="5">
    <source>
        <dbReference type="Proteomes" id="UP000639338"/>
    </source>
</evidence>
<dbReference type="InterPro" id="IPR049372">
    <property type="entry name" value="PPP1R21_C"/>
</dbReference>
<gene>
    <name evidence="4" type="ORF">HCN44_010732</name>
</gene>
<feature type="region of interest" description="Disordered" evidence="2">
    <location>
        <begin position="216"/>
        <end position="246"/>
    </location>
</feature>
<dbReference type="PANTHER" id="PTHR21448">
    <property type="entry name" value="SMOOTH MUSCLE MYOSIN HEAVY CHAIN-RELATED"/>
    <property type="match status" value="1"/>
</dbReference>
<dbReference type="InterPro" id="IPR019343">
    <property type="entry name" value="PPP1R21_N"/>
</dbReference>
<dbReference type="GO" id="GO:0005769">
    <property type="term" value="C:early endosome"/>
    <property type="evidence" value="ECO:0007669"/>
    <property type="project" value="TreeGrafter"/>
</dbReference>
<accession>A0A834XSC7</accession>
<evidence type="ECO:0000256" key="2">
    <source>
        <dbReference type="SAM" id="MobiDB-lite"/>
    </source>
</evidence>
<dbReference type="InterPro" id="IPR040024">
    <property type="entry name" value="PPP1R21"/>
</dbReference>
<dbReference type="Proteomes" id="UP000639338">
    <property type="component" value="Unassembled WGS sequence"/>
</dbReference>
<evidence type="ECO:0000259" key="3">
    <source>
        <dbReference type="SMART" id="SM01254"/>
    </source>
</evidence>
<feature type="domain" description="Protein phosphatase 1 regulatory subunit 21 N-terminal" evidence="3">
    <location>
        <begin position="13"/>
        <end position="119"/>
    </location>
</feature>
<dbReference type="Pfam" id="PF21636">
    <property type="entry name" value="PPP1R21_C"/>
    <property type="match status" value="1"/>
</dbReference>
<dbReference type="SMART" id="SM01254">
    <property type="entry name" value="KLRAQ"/>
    <property type="match status" value="1"/>
</dbReference>
<organism evidence="4 5">
    <name type="scientific">Aphidius gifuensis</name>
    <name type="common">Parasitoid wasp</name>
    <dbReference type="NCBI Taxonomy" id="684658"/>
    <lineage>
        <taxon>Eukaryota</taxon>
        <taxon>Metazoa</taxon>
        <taxon>Ecdysozoa</taxon>
        <taxon>Arthropoda</taxon>
        <taxon>Hexapoda</taxon>
        <taxon>Insecta</taxon>
        <taxon>Pterygota</taxon>
        <taxon>Neoptera</taxon>
        <taxon>Endopterygota</taxon>
        <taxon>Hymenoptera</taxon>
        <taxon>Apocrita</taxon>
        <taxon>Ichneumonoidea</taxon>
        <taxon>Braconidae</taxon>
        <taxon>Aphidiinae</taxon>
        <taxon>Aphidius</taxon>
    </lineage>
</organism>
<evidence type="ECO:0000313" key="4">
    <source>
        <dbReference type="EMBL" id="KAF7991931.1"/>
    </source>
</evidence>
<proteinExistence type="predicted"/>
<feature type="region of interest" description="Disordered" evidence="2">
    <location>
        <begin position="83"/>
        <end position="111"/>
    </location>
</feature>
<keyword evidence="1" id="KW-0175">Coiled coil</keyword>
<comment type="caution">
    <text evidence="4">The sequence shown here is derived from an EMBL/GenBank/DDBJ whole genome shotgun (WGS) entry which is preliminary data.</text>
</comment>
<sequence length="447" mass="52533">MEAVNGQLQTKYQKIATEYSKIRAQANVLKKAVIDEQTRNNELKEQIKTKDVCLRRAEQELDSLTFRNQQLTKRVTVLQDELDKTQNKSTKKLRNKTDTTNLQLPSQPPPPNHVYVEEFQKKIVENAQLLSQLSDKDMDIELLNDRIKQLEYKLDLSEKLKLDIEVKYHDKIDKIEKDKIELQKKLNDKHKQDETISWSSFETQGKCVYDYDGKNNITNNRNVDNNSPFSTPSLSRRSSKSTDNNIRLQKTPELHDDEYEFSKIADMEKELLQYKSDYNILKIKYDELYQRESLMMSQVDPDTLEPVEINNMIGRLKAPFAIPEEIEEREMRIKNYFLREIDKLITEKHICQAKNLAVIANSEVMSVHLENCEEKKEKCEAELLEALSRWNNSQEDKDTQEGNYKSQLSTMTEHLANMNEKLICQTEEIQQLKYELENKNGKKGKQK</sequence>
<feature type="coiled-coil region" evidence="1">
    <location>
        <begin position="133"/>
        <end position="192"/>
    </location>
</feature>
<dbReference type="Pfam" id="PF10205">
    <property type="entry name" value="KLRAQ"/>
    <property type="match status" value="1"/>
</dbReference>
<dbReference type="OrthoDB" id="5566667at2759"/>
<evidence type="ECO:0000256" key="1">
    <source>
        <dbReference type="SAM" id="Coils"/>
    </source>
</evidence>
<dbReference type="AlphaFoldDB" id="A0A834XSC7"/>
<keyword evidence="5" id="KW-1185">Reference proteome</keyword>
<reference evidence="4 5" key="1">
    <citation type="submission" date="2020-08" db="EMBL/GenBank/DDBJ databases">
        <title>Aphidius gifuensis genome sequencing and assembly.</title>
        <authorList>
            <person name="Du Z."/>
        </authorList>
    </citation>
    <scope>NUCLEOTIDE SEQUENCE [LARGE SCALE GENOMIC DNA]</scope>
    <source>
        <strain evidence="4">YNYX2018</strain>
        <tissue evidence="4">Adults</tissue>
    </source>
</reference>
<dbReference type="PANTHER" id="PTHR21448:SF0">
    <property type="entry name" value="PROTEIN PHOSPHATASE 1 REGULATORY SUBUNIT 21"/>
    <property type="match status" value="1"/>
</dbReference>